<dbReference type="EMBL" id="CP014639">
    <property type="protein sequence ID" value="ANH78941.1"/>
    <property type="molecule type" value="Genomic_DNA"/>
</dbReference>
<gene>
    <name evidence="1" type="ORF">Cs308_0771</name>
</gene>
<evidence type="ECO:0000313" key="2">
    <source>
        <dbReference type="Proteomes" id="UP000078162"/>
    </source>
</evidence>
<dbReference type="STRING" id="1806891.Cs308_0771"/>
<proteinExistence type="predicted"/>
<reference evidence="2" key="1">
    <citation type="submission" date="2016-03" db="EMBL/GenBank/DDBJ databases">
        <title>Culture-independent genomics supports pathogen discovery for uncultivable bacteria within the genus Chlamydia.</title>
        <authorList>
            <person name="Taylor-Brown A."/>
            <person name="Bachmann N.L."/>
            <person name="Borel N."/>
            <person name="Polkinghorne A."/>
        </authorList>
    </citation>
    <scope>NUCLEOTIDE SEQUENCE [LARGE SCALE GENOMIC DNA]</scope>
    <source>
        <strain evidence="2">2742-308</strain>
    </source>
</reference>
<keyword evidence="2" id="KW-1185">Reference proteome</keyword>
<name>A0A1A9HWX3_9CHLA</name>
<dbReference type="KEGG" id="csaz:Cs308_0771"/>
<evidence type="ECO:0000313" key="1">
    <source>
        <dbReference type="EMBL" id="ANH78941.1"/>
    </source>
</evidence>
<protein>
    <submittedName>
        <fullName evidence="1">Uncharacterized protein</fullName>
    </submittedName>
</protein>
<dbReference type="AlphaFoldDB" id="A0A1A9HWX3"/>
<organism evidence="1 2">
    <name type="scientific">Candidatus Chlamydia sanziniae</name>
    <dbReference type="NCBI Taxonomy" id="1806891"/>
    <lineage>
        <taxon>Bacteria</taxon>
        <taxon>Pseudomonadati</taxon>
        <taxon>Chlamydiota</taxon>
        <taxon>Chlamydiia</taxon>
        <taxon>Chlamydiales</taxon>
        <taxon>Chlamydiaceae</taxon>
        <taxon>Chlamydia/Chlamydophila group</taxon>
        <taxon>Chlamydia</taxon>
    </lineage>
</organism>
<dbReference type="PATRIC" id="fig|1806891.3.peg.765"/>
<sequence length="37" mass="4553">MEETTILFKFLEKYFYMRLLDMIVALSKDKFFARTIV</sequence>
<dbReference type="Proteomes" id="UP000078162">
    <property type="component" value="Chromosome"/>
</dbReference>
<accession>A0A1A9HWX3</accession>